<name>A0ABY6J798_9BACT</name>
<dbReference type="RefSeq" id="WP_244838910.1">
    <property type="nucleotide sequence ID" value="NZ_CP107006.1"/>
</dbReference>
<dbReference type="Pfam" id="PF07609">
    <property type="entry name" value="DUF1572"/>
    <property type="match status" value="1"/>
</dbReference>
<gene>
    <name evidence="1" type="ORF">MKQ68_10440</name>
</gene>
<dbReference type="EMBL" id="CP107006">
    <property type="protein sequence ID" value="UYQ95518.1"/>
    <property type="molecule type" value="Genomic_DNA"/>
</dbReference>
<dbReference type="Gene3D" id="1.20.120.450">
    <property type="entry name" value="dinb family like domain"/>
    <property type="match status" value="1"/>
</dbReference>
<sequence>MNGSYQISKRFKEVILNGTLIANTNYKDQLAGTSWELAVSRVDTLNSIAILSQHIHYYIRGVKEVFKGGTLNIRDKDSFDFPPVQSQLQWDTFLATFWNDAAEFANLIEQMPEERLKQVFVDEKYGDYEQNINVMIEHSFYHLGQIVLLKKLLSRRAK</sequence>
<accession>A0ABY6J798</accession>
<keyword evidence="2" id="KW-1185">Reference proteome</keyword>
<dbReference type="SUPFAM" id="SSF109854">
    <property type="entry name" value="DinB/YfiT-like putative metalloenzymes"/>
    <property type="match status" value="1"/>
</dbReference>
<evidence type="ECO:0000313" key="1">
    <source>
        <dbReference type="EMBL" id="UYQ95518.1"/>
    </source>
</evidence>
<dbReference type="InterPro" id="IPR034660">
    <property type="entry name" value="DinB/YfiT-like"/>
</dbReference>
<organism evidence="1 2">
    <name type="scientific">Chitinophaga horti</name>
    <dbReference type="NCBI Taxonomy" id="2920382"/>
    <lineage>
        <taxon>Bacteria</taxon>
        <taxon>Pseudomonadati</taxon>
        <taxon>Bacteroidota</taxon>
        <taxon>Chitinophagia</taxon>
        <taxon>Chitinophagales</taxon>
        <taxon>Chitinophagaceae</taxon>
        <taxon>Chitinophaga</taxon>
    </lineage>
</organism>
<evidence type="ECO:0000313" key="2">
    <source>
        <dbReference type="Proteomes" id="UP001162741"/>
    </source>
</evidence>
<dbReference type="InterPro" id="IPR011466">
    <property type="entry name" value="DUF1572"/>
</dbReference>
<protein>
    <submittedName>
        <fullName evidence="1">DinB family protein</fullName>
    </submittedName>
</protein>
<reference evidence="1" key="1">
    <citation type="submission" date="2022-10" db="EMBL/GenBank/DDBJ databases">
        <title>Chitinophaga sp. nov., isolated from soil.</title>
        <authorList>
            <person name="Jeon C.O."/>
        </authorList>
    </citation>
    <scope>NUCLEOTIDE SEQUENCE</scope>
    <source>
        <strain evidence="1">R8</strain>
    </source>
</reference>
<proteinExistence type="predicted"/>
<dbReference type="Proteomes" id="UP001162741">
    <property type="component" value="Chromosome"/>
</dbReference>